<dbReference type="FunFam" id="1.10.10.200:FF:000002">
    <property type="entry name" value="Probable transcriptional regulatory protein CLM62_37755"/>
    <property type="match status" value="1"/>
</dbReference>
<evidence type="ECO:0000259" key="8">
    <source>
        <dbReference type="Pfam" id="PF20772"/>
    </source>
</evidence>
<evidence type="ECO:0000259" key="7">
    <source>
        <dbReference type="Pfam" id="PF01709"/>
    </source>
</evidence>
<dbReference type="GO" id="GO:0003677">
    <property type="term" value="F:DNA binding"/>
    <property type="evidence" value="ECO:0007669"/>
    <property type="project" value="UniProtKB-UniRule"/>
</dbReference>
<gene>
    <name evidence="9" type="ORF">MTY_0157</name>
</gene>
<evidence type="ECO:0000256" key="3">
    <source>
        <dbReference type="ARBA" id="ARBA00023015"/>
    </source>
</evidence>
<organism evidence="9">
    <name type="scientific">Moorella thermoacetica Y72</name>
    <dbReference type="NCBI Taxonomy" id="1325331"/>
    <lineage>
        <taxon>Bacteria</taxon>
        <taxon>Bacillati</taxon>
        <taxon>Bacillota</taxon>
        <taxon>Clostridia</taxon>
        <taxon>Neomoorellales</taxon>
        <taxon>Neomoorellaceae</taxon>
        <taxon>Neomoorella</taxon>
    </lineage>
</organism>
<sequence length="252" mass="27341">MSGHSKWANIKNRKAKVDEKRGRLFTKIGREIIIAARMGGGDPEGNMRLKAAIAKAKAANMPNENIQRAIMRGTGELEGAAYEEMTYEGYGPGGVAMLLNIATDNRNRTASEIRYIFSRGGGNLGESGCVAWMFNPKGVITVEVPAGDKREEVILQAIEAGAEDVDDEDDEVLEIKTAPGDLEAVREVLEASGVTITHAEVEMVPQTTVTIDDPETAGKVMRLIERLEDHDDVQAVYTNADIPAAIMDQLDI</sequence>
<dbReference type="NCBIfam" id="NF001030">
    <property type="entry name" value="PRK00110.1"/>
    <property type="match status" value="1"/>
</dbReference>
<dbReference type="Gene3D" id="3.30.70.980">
    <property type="match status" value="2"/>
</dbReference>
<reference evidence="9" key="1">
    <citation type="journal article" date="2014" name="Gene">
        <title>Genome-guided analysis of transformation efficiency and carbon dioxide assimilation by Moorella thermoacetica Y72.</title>
        <authorList>
            <person name="Tsukahara K."/>
            <person name="Kita A."/>
            <person name="Nakashimada Y."/>
            <person name="Hoshino T."/>
            <person name="Murakami K."/>
        </authorList>
    </citation>
    <scope>NUCLEOTIDE SEQUENCE [LARGE SCALE GENOMIC DNA]</scope>
    <source>
        <strain evidence="9">Y72</strain>
    </source>
</reference>
<keyword evidence="4 6" id="KW-0238">DNA-binding</keyword>
<dbReference type="InterPro" id="IPR049083">
    <property type="entry name" value="TACO1_YebC_N"/>
</dbReference>
<keyword evidence="5 6" id="KW-0804">Transcription</keyword>
<evidence type="ECO:0000256" key="6">
    <source>
        <dbReference type="HAMAP-Rule" id="MF_00693"/>
    </source>
</evidence>
<dbReference type="NCBIfam" id="NF009044">
    <property type="entry name" value="PRK12378.1"/>
    <property type="match status" value="1"/>
</dbReference>
<dbReference type="InterPro" id="IPR002876">
    <property type="entry name" value="Transcrip_reg_TACO1-like"/>
</dbReference>
<dbReference type="Pfam" id="PF01709">
    <property type="entry name" value="Transcrip_reg"/>
    <property type="match status" value="1"/>
</dbReference>
<dbReference type="Pfam" id="PF20772">
    <property type="entry name" value="TACO1_YebC_N"/>
    <property type="match status" value="1"/>
</dbReference>
<proteinExistence type="inferred from homology"/>
<evidence type="ECO:0000256" key="5">
    <source>
        <dbReference type="ARBA" id="ARBA00023163"/>
    </source>
</evidence>
<dbReference type="AlphaFoldDB" id="A0A0S6U9H4"/>
<comment type="similarity">
    <text evidence="1 6">Belongs to the TACO1 family.</text>
</comment>
<dbReference type="PANTHER" id="PTHR12532:SF6">
    <property type="entry name" value="TRANSCRIPTIONAL REGULATORY PROTEIN YEBC-RELATED"/>
    <property type="match status" value="1"/>
</dbReference>
<feature type="domain" description="TACO1/YebC-like second and third" evidence="7">
    <location>
        <begin position="82"/>
        <end position="240"/>
    </location>
</feature>
<dbReference type="GO" id="GO:0005829">
    <property type="term" value="C:cytosol"/>
    <property type="evidence" value="ECO:0007669"/>
    <property type="project" value="TreeGrafter"/>
</dbReference>
<dbReference type="InterPro" id="IPR029072">
    <property type="entry name" value="YebC-like"/>
</dbReference>
<dbReference type="InterPro" id="IPR017856">
    <property type="entry name" value="Integrase-like_N"/>
</dbReference>
<dbReference type="InterPro" id="IPR048300">
    <property type="entry name" value="TACO1_YebC-like_2nd/3rd_dom"/>
</dbReference>
<evidence type="ECO:0000256" key="1">
    <source>
        <dbReference type="ARBA" id="ARBA00008724"/>
    </source>
</evidence>
<dbReference type="GO" id="GO:0006355">
    <property type="term" value="P:regulation of DNA-templated transcription"/>
    <property type="evidence" value="ECO:0007669"/>
    <property type="project" value="UniProtKB-UniRule"/>
</dbReference>
<keyword evidence="2 6" id="KW-0963">Cytoplasm</keyword>
<dbReference type="NCBIfam" id="TIGR01033">
    <property type="entry name" value="YebC/PmpR family DNA-binding transcriptional regulator"/>
    <property type="match status" value="1"/>
</dbReference>
<evidence type="ECO:0000256" key="4">
    <source>
        <dbReference type="ARBA" id="ARBA00023125"/>
    </source>
</evidence>
<dbReference type="EMBL" id="DF238840">
    <property type="protein sequence ID" value="GAF24829.1"/>
    <property type="molecule type" value="Genomic_DNA"/>
</dbReference>
<protein>
    <recommendedName>
        <fullName evidence="6">Probable transcriptional regulatory protein MTY_0157</fullName>
    </recommendedName>
</protein>
<dbReference type="RefSeq" id="WP_025773007.1">
    <property type="nucleotide sequence ID" value="NZ_DF238840.1"/>
</dbReference>
<evidence type="ECO:0000256" key="2">
    <source>
        <dbReference type="ARBA" id="ARBA00022490"/>
    </source>
</evidence>
<dbReference type="InterPro" id="IPR026564">
    <property type="entry name" value="Transcrip_reg_TACO1-like_dom3"/>
</dbReference>
<dbReference type="HAMAP" id="MF_00693">
    <property type="entry name" value="Transcrip_reg_TACO1"/>
    <property type="match status" value="1"/>
</dbReference>
<feature type="domain" description="TACO1/YebC-like N-terminal" evidence="8">
    <location>
        <begin position="5"/>
        <end position="76"/>
    </location>
</feature>
<keyword evidence="3 6" id="KW-0805">Transcription regulation</keyword>
<dbReference type="PANTHER" id="PTHR12532">
    <property type="entry name" value="TRANSLATIONAL ACTIVATOR OF CYTOCHROME C OXIDASE 1"/>
    <property type="match status" value="1"/>
</dbReference>
<accession>A0A0S6U9H4</accession>
<dbReference type="FunFam" id="3.30.70.980:FF:000002">
    <property type="entry name" value="Probable transcriptional regulatory protein YebC"/>
    <property type="match status" value="1"/>
</dbReference>
<dbReference type="Gene3D" id="1.10.10.200">
    <property type="match status" value="1"/>
</dbReference>
<dbReference type="Proteomes" id="UP000063718">
    <property type="component" value="Unassembled WGS sequence"/>
</dbReference>
<name>A0A0S6U9H4_NEOTH</name>
<evidence type="ECO:0000313" key="9">
    <source>
        <dbReference type="EMBL" id="GAF24829.1"/>
    </source>
</evidence>
<comment type="subcellular location">
    <subcellularLocation>
        <location evidence="6">Cytoplasm</location>
    </subcellularLocation>
</comment>
<dbReference type="SUPFAM" id="SSF75625">
    <property type="entry name" value="YebC-like"/>
    <property type="match status" value="1"/>
</dbReference>